<organism evidence="1 2">
    <name type="scientific">Panagrellus redivivus</name>
    <name type="common">Microworm</name>
    <dbReference type="NCBI Taxonomy" id="6233"/>
    <lineage>
        <taxon>Eukaryota</taxon>
        <taxon>Metazoa</taxon>
        <taxon>Ecdysozoa</taxon>
        <taxon>Nematoda</taxon>
        <taxon>Chromadorea</taxon>
        <taxon>Rhabditida</taxon>
        <taxon>Tylenchina</taxon>
        <taxon>Panagrolaimomorpha</taxon>
        <taxon>Panagrolaimoidea</taxon>
        <taxon>Panagrolaimidae</taxon>
        <taxon>Panagrellus</taxon>
    </lineage>
</organism>
<dbReference type="Proteomes" id="UP000492821">
    <property type="component" value="Unassembled WGS sequence"/>
</dbReference>
<reference evidence="1" key="1">
    <citation type="journal article" date="2013" name="Genetics">
        <title>The draft genome and transcriptome of Panagrellus redivivus are shaped by the harsh demands of a free-living lifestyle.</title>
        <authorList>
            <person name="Srinivasan J."/>
            <person name="Dillman A.R."/>
            <person name="Macchietto M.G."/>
            <person name="Heikkinen L."/>
            <person name="Lakso M."/>
            <person name="Fracchia K.M."/>
            <person name="Antoshechkin I."/>
            <person name="Mortazavi A."/>
            <person name="Wong G."/>
            <person name="Sternberg P.W."/>
        </authorList>
    </citation>
    <scope>NUCLEOTIDE SEQUENCE [LARGE SCALE GENOMIC DNA]</scope>
    <source>
        <strain evidence="1">MT8872</strain>
    </source>
</reference>
<protein>
    <submittedName>
        <fullName evidence="2">F-box domain-containing protein</fullName>
    </submittedName>
</protein>
<accession>A0A7E4UPA1</accession>
<proteinExistence type="predicted"/>
<dbReference type="WBParaSite" id="Pan_g11138.t1">
    <property type="protein sequence ID" value="Pan_g11138.t1"/>
    <property type="gene ID" value="Pan_g11138"/>
</dbReference>
<reference evidence="2" key="2">
    <citation type="submission" date="2020-10" db="UniProtKB">
        <authorList>
            <consortium name="WormBaseParasite"/>
        </authorList>
    </citation>
    <scope>IDENTIFICATION</scope>
</reference>
<dbReference type="AlphaFoldDB" id="A0A7E4UPA1"/>
<keyword evidence="1" id="KW-1185">Reference proteome</keyword>
<evidence type="ECO:0000313" key="1">
    <source>
        <dbReference type="Proteomes" id="UP000492821"/>
    </source>
</evidence>
<evidence type="ECO:0000313" key="2">
    <source>
        <dbReference type="WBParaSite" id="Pan_g11138.t1"/>
    </source>
</evidence>
<sequence>MPYPVEKLPYGLRRRLRELATPSEAYDLQIAAPNYTGLQPLQQIRSVRNATFATRKENILIKLDSNYSTLSKKEAPVLLVSYDLLFQDFTQDHKLSTILDEYCFAPQLLSFYDCILDTTFVESLLNGIDTVIRSIFLFDCTFTSEIAVKMICTDEAFMLLQTVTICELSSHSAAWWMKAFAEAKCTSLLDFNVYSASLSVFDIDPDVFLKFFKAQRDYFTLTIRMNDETKCTCTTEPLKKLFDEHFKWNVDFSWWQKSVLIYFDKDVRVSYILRDD</sequence>
<name>A0A7E4UPA1_PANRE</name>